<dbReference type="AlphaFoldDB" id="Q6IIZ9"/>
<proteinExistence type="predicted"/>
<name>Q6IIZ9_DROME</name>
<dbReference type="EMBL" id="BK002917">
    <property type="protein sequence ID" value="DAA04422.1"/>
    <property type="molecule type" value="Genomic_DNA"/>
</dbReference>
<accession>Q6IIZ9</accession>
<protein>
    <submittedName>
        <fullName evidence="1">HDC16402</fullName>
    </submittedName>
</protein>
<organism evidence="1">
    <name type="scientific">Drosophila melanogaster</name>
    <name type="common">Fruit fly</name>
    <dbReference type="NCBI Taxonomy" id="7227"/>
    <lineage>
        <taxon>Eukaryota</taxon>
        <taxon>Metazoa</taxon>
        <taxon>Ecdysozoa</taxon>
        <taxon>Arthropoda</taxon>
        <taxon>Hexapoda</taxon>
        <taxon>Insecta</taxon>
        <taxon>Pterygota</taxon>
        <taxon>Neoptera</taxon>
        <taxon>Endopterygota</taxon>
        <taxon>Diptera</taxon>
        <taxon>Brachycera</taxon>
        <taxon>Muscomorpha</taxon>
        <taxon>Ephydroidea</taxon>
        <taxon>Drosophilidae</taxon>
        <taxon>Drosophila</taxon>
        <taxon>Sophophora</taxon>
    </lineage>
</organism>
<evidence type="ECO:0000313" key="1">
    <source>
        <dbReference type="EMBL" id="DAA04422.1"/>
    </source>
</evidence>
<sequence>MYSYVNPLMGNKVLAGWRSATDLLMFHLIARLMQLSIYWNLRHAVALTMVFPREKESGWMDLGGWAAEGLGQLKLARVAGNTLKFIKFFVRRKHNISALWPTSGHKFVIFHFHLASLGSNTKLSQCLELDPELLPPAPYNSHKGDTSRPGEWEYRDGAKGSAGCPWRLMSADFCSCIERKESSRGAANAALSVLRTMQLQRTGCGGQEVIRAEDNSRF</sequence>
<gene>
    <name evidence="1" type="ORF">HDC16402</name>
</gene>
<reference evidence="1" key="1">
    <citation type="journal article" date="2003" name="Genome Biol.">
        <title>An integrated gene annotation and transcriptional profiling approach towards the full gene content of the Drosophila genome.</title>
        <authorList>
            <person name="Hild M."/>
            <person name="Beckmann B."/>
            <person name="Haas S.A."/>
            <person name="Koch B."/>
            <person name="Solovyev V."/>
            <person name="Busold C."/>
            <person name="Fellenberg K."/>
            <person name="Boutros M."/>
            <person name="Vingron M."/>
            <person name="Sauer F."/>
            <person name="Hoheisel J.D."/>
            <person name="Paro R."/>
        </authorList>
    </citation>
    <scope>NUCLEOTIDE SEQUENCE</scope>
</reference>